<dbReference type="RefSeq" id="WP_198963188.1">
    <property type="nucleotide sequence ID" value="NZ_AQQR01000001.1"/>
</dbReference>
<evidence type="ECO:0000313" key="8">
    <source>
        <dbReference type="EMBL" id="OWU77505.1"/>
    </source>
</evidence>
<comment type="caution">
    <text evidence="8">The sequence shown here is derived from an EMBL/GenBank/DDBJ whole genome shotgun (WGS) entry which is preliminary data.</text>
</comment>
<evidence type="ECO:0000256" key="4">
    <source>
        <dbReference type="ARBA" id="ARBA00022692"/>
    </source>
</evidence>
<keyword evidence="9" id="KW-1185">Reference proteome</keyword>
<dbReference type="AlphaFoldDB" id="A0A225NRM9"/>
<comment type="similarity">
    <text evidence="2">Belongs to the UPF0718 family.</text>
</comment>
<evidence type="ECO:0000256" key="2">
    <source>
        <dbReference type="ARBA" id="ARBA00006386"/>
    </source>
</evidence>
<dbReference type="EMBL" id="AQQR01000001">
    <property type="protein sequence ID" value="OWU77505.1"/>
    <property type="molecule type" value="Genomic_DNA"/>
</dbReference>
<feature type="transmembrane region" description="Helical" evidence="7">
    <location>
        <begin position="59"/>
        <end position="81"/>
    </location>
</feature>
<sequence>MKFLDAWGDAALTTAGYFWTAFWAFCLGYLISAAIQLFVSRDRMRRHMGDDGPRSIGMATFFGFISSSCSFAALATARSLFAKGAGFIASMAFLLASTNLVIELGIVISVFLSWHFVVGEYLGGVILIGVTWLLIRVTGPRKLIQSVRERLEAGEPEEAEDPRDLLEDRRLWERMAQRYAGEWQMVWKDVTVGFTVAGIIAAFVPAEFYATLFPGTGTETGPTLLQVVAQALIGPVAAFFTFIGSMGNIPLAGILFQNGVSVAGVMAFIFSDLVVFPVIRVNARFYGWKMALYIAGVFLLALVVTALVIQLLFTGIGLDPEPAPQGMMDPAERFAIDRTFWLNIGFLAMSLGFGWLIRQAKRRAAEQSGGHEGHGGGGHHHHHHGGAFDRVLYWLALVSFAWLAAGLVVALVV</sequence>
<feature type="transmembrane region" description="Helical" evidence="7">
    <location>
        <begin position="291"/>
        <end position="318"/>
    </location>
</feature>
<feature type="transmembrane region" description="Helical" evidence="7">
    <location>
        <begin position="192"/>
        <end position="212"/>
    </location>
</feature>
<keyword evidence="3" id="KW-1003">Cell membrane</keyword>
<feature type="transmembrane region" description="Helical" evidence="7">
    <location>
        <begin position="338"/>
        <end position="357"/>
    </location>
</feature>
<keyword evidence="5 7" id="KW-1133">Transmembrane helix</keyword>
<keyword evidence="6 7" id="KW-0472">Membrane</keyword>
<dbReference type="Proteomes" id="UP000215377">
    <property type="component" value="Unassembled WGS sequence"/>
</dbReference>
<keyword evidence="4 7" id="KW-0812">Transmembrane</keyword>
<evidence type="ECO:0000256" key="1">
    <source>
        <dbReference type="ARBA" id="ARBA00004651"/>
    </source>
</evidence>
<dbReference type="InterPro" id="IPR053166">
    <property type="entry name" value="UPF0718_permease"/>
</dbReference>
<dbReference type="PANTHER" id="PTHR42775:SF1">
    <property type="entry name" value="PERMEASE RV2963-RELATED"/>
    <property type="match status" value="1"/>
</dbReference>
<reference evidence="8 9" key="1">
    <citation type="submission" date="2013-04" db="EMBL/GenBank/DDBJ databases">
        <title>Oceanicola sp. 22II1-22F33 Genome Sequencing.</title>
        <authorList>
            <person name="Lai Q."/>
            <person name="Li G."/>
            <person name="Shao Z."/>
        </authorList>
    </citation>
    <scope>NUCLEOTIDE SEQUENCE [LARGE SCALE GENOMIC DNA]</scope>
    <source>
        <strain evidence="8 9">22II1-22F33</strain>
    </source>
</reference>
<evidence type="ECO:0000256" key="6">
    <source>
        <dbReference type="ARBA" id="ARBA00023136"/>
    </source>
</evidence>
<protein>
    <submittedName>
        <fullName evidence="8">Permease</fullName>
    </submittedName>
</protein>
<feature type="transmembrane region" description="Helical" evidence="7">
    <location>
        <begin position="87"/>
        <end position="114"/>
    </location>
</feature>
<dbReference type="GO" id="GO:0005886">
    <property type="term" value="C:plasma membrane"/>
    <property type="evidence" value="ECO:0007669"/>
    <property type="project" value="UniProtKB-SubCell"/>
</dbReference>
<dbReference type="Pfam" id="PF03773">
    <property type="entry name" value="ArsP_1"/>
    <property type="match status" value="1"/>
</dbReference>
<feature type="transmembrane region" description="Helical" evidence="7">
    <location>
        <begin position="255"/>
        <end position="279"/>
    </location>
</feature>
<evidence type="ECO:0000256" key="7">
    <source>
        <dbReference type="SAM" id="Phobius"/>
    </source>
</evidence>
<evidence type="ECO:0000256" key="3">
    <source>
        <dbReference type="ARBA" id="ARBA00022475"/>
    </source>
</evidence>
<feature type="transmembrane region" description="Helical" evidence="7">
    <location>
        <begin position="121"/>
        <end position="139"/>
    </location>
</feature>
<dbReference type="PANTHER" id="PTHR42775">
    <property type="entry name" value="PERMEASE RV2963-RELATED"/>
    <property type="match status" value="1"/>
</dbReference>
<feature type="transmembrane region" description="Helical" evidence="7">
    <location>
        <begin position="391"/>
        <end position="412"/>
    </location>
</feature>
<feature type="transmembrane region" description="Helical" evidence="7">
    <location>
        <begin position="224"/>
        <end position="243"/>
    </location>
</feature>
<name>A0A225NRM9_9RHOB</name>
<feature type="transmembrane region" description="Helical" evidence="7">
    <location>
        <begin position="20"/>
        <end position="39"/>
    </location>
</feature>
<dbReference type="InterPro" id="IPR005524">
    <property type="entry name" value="DUF318"/>
</dbReference>
<organism evidence="8 9">
    <name type="scientific">Marinibacterium profundimaris</name>
    <dbReference type="NCBI Taxonomy" id="1679460"/>
    <lineage>
        <taxon>Bacteria</taxon>
        <taxon>Pseudomonadati</taxon>
        <taxon>Pseudomonadota</taxon>
        <taxon>Alphaproteobacteria</taxon>
        <taxon>Rhodobacterales</taxon>
        <taxon>Paracoccaceae</taxon>
        <taxon>Marinibacterium</taxon>
    </lineage>
</organism>
<evidence type="ECO:0000313" key="9">
    <source>
        <dbReference type="Proteomes" id="UP000215377"/>
    </source>
</evidence>
<accession>A0A225NRM9</accession>
<comment type="subcellular location">
    <subcellularLocation>
        <location evidence="1">Cell membrane</location>
        <topology evidence="1">Multi-pass membrane protein</topology>
    </subcellularLocation>
</comment>
<evidence type="ECO:0000256" key="5">
    <source>
        <dbReference type="ARBA" id="ARBA00022989"/>
    </source>
</evidence>
<proteinExistence type="inferred from homology"/>
<gene>
    <name evidence="8" type="ORF">ATO3_02060</name>
</gene>